<comment type="caution">
    <text evidence="2">The sequence shown here is derived from an EMBL/GenBank/DDBJ whole genome shotgun (WGS) entry which is preliminary data.</text>
</comment>
<proteinExistence type="predicted"/>
<evidence type="ECO:0000313" key="2">
    <source>
        <dbReference type="EMBL" id="KAG5270110.1"/>
    </source>
</evidence>
<dbReference type="EMBL" id="JADWDJ010000014">
    <property type="protein sequence ID" value="KAG5270110.1"/>
    <property type="molecule type" value="Genomic_DNA"/>
</dbReference>
<organism evidence="2 3">
    <name type="scientific">Alosa alosa</name>
    <name type="common">allis shad</name>
    <dbReference type="NCBI Taxonomy" id="278164"/>
    <lineage>
        <taxon>Eukaryota</taxon>
        <taxon>Metazoa</taxon>
        <taxon>Chordata</taxon>
        <taxon>Craniata</taxon>
        <taxon>Vertebrata</taxon>
        <taxon>Euteleostomi</taxon>
        <taxon>Actinopterygii</taxon>
        <taxon>Neopterygii</taxon>
        <taxon>Teleostei</taxon>
        <taxon>Clupei</taxon>
        <taxon>Clupeiformes</taxon>
        <taxon>Clupeoidei</taxon>
        <taxon>Clupeidae</taxon>
        <taxon>Alosa</taxon>
    </lineage>
</organism>
<keyword evidence="3" id="KW-1185">Reference proteome</keyword>
<name>A0AAV6G9D9_9TELE</name>
<reference evidence="2" key="1">
    <citation type="submission" date="2020-10" db="EMBL/GenBank/DDBJ databases">
        <title>Chromosome-scale genome assembly of the Allis shad, Alosa alosa.</title>
        <authorList>
            <person name="Margot Z."/>
            <person name="Christophe K."/>
            <person name="Cabau C."/>
            <person name="Louis A."/>
            <person name="Berthelot C."/>
            <person name="Parey E."/>
            <person name="Roest Crollius H."/>
            <person name="Montfort J."/>
            <person name="Robinson-Rechavi M."/>
            <person name="Bucao C."/>
            <person name="Bouchez O."/>
            <person name="Gislard M."/>
            <person name="Lluch J."/>
            <person name="Milhes M."/>
            <person name="Lampietro C."/>
            <person name="Lopez Roques C."/>
            <person name="Donnadieu C."/>
            <person name="Braasch I."/>
            <person name="Desvignes T."/>
            <person name="Postlethwait J."/>
            <person name="Bobe J."/>
            <person name="Guiguen Y."/>
        </authorList>
    </citation>
    <scope>NUCLEOTIDE SEQUENCE</scope>
    <source>
        <strain evidence="2">M-15738</strain>
        <tissue evidence="2">Blood</tissue>
    </source>
</reference>
<evidence type="ECO:0000313" key="3">
    <source>
        <dbReference type="Proteomes" id="UP000823561"/>
    </source>
</evidence>
<dbReference type="Proteomes" id="UP000823561">
    <property type="component" value="Chromosome 14"/>
</dbReference>
<accession>A0AAV6G9D9</accession>
<feature type="region of interest" description="Disordered" evidence="1">
    <location>
        <begin position="16"/>
        <end position="79"/>
    </location>
</feature>
<gene>
    <name evidence="2" type="ORF">AALO_G00188840</name>
</gene>
<protein>
    <submittedName>
        <fullName evidence="2">Uncharacterized protein</fullName>
    </submittedName>
</protein>
<evidence type="ECO:0000256" key="1">
    <source>
        <dbReference type="SAM" id="MobiDB-lite"/>
    </source>
</evidence>
<dbReference type="AlphaFoldDB" id="A0AAV6G9D9"/>
<sequence length="79" mass="8562">MRDLLWMRMSSVLDDVSASNKEVESDQTKSAVGEVAEQCTAPTSDPRDEPASSHPIGQKTERSDCPSSSESSPRHAAWA</sequence>